<organism evidence="1 2">
    <name type="scientific">Naganishia cerealis</name>
    <dbReference type="NCBI Taxonomy" id="610337"/>
    <lineage>
        <taxon>Eukaryota</taxon>
        <taxon>Fungi</taxon>
        <taxon>Dikarya</taxon>
        <taxon>Basidiomycota</taxon>
        <taxon>Agaricomycotina</taxon>
        <taxon>Tremellomycetes</taxon>
        <taxon>Filobasidiales</taxon>
        <taxon>Filobasidiaceae</taxon>
        <taxon>Naganishia</taxon>
    </lineage>
</organism>
<evidence type="ECO:0000313" key="1">
    <source>
        <dbReference type="EMBL" id="KAJ9096927.1"/>
    </source>
</evidence>
<dbReference type="EMBL" id="JASBWR010000090">
    <property type="protein sequence ID" value="KAJ9096927.1"/>
    <property type="molecule type" value="Genomic_DNA"/>
</dbReference>
<accession>A0ACC2VDB4</accession>
<gene>
    <name evidence="1" type="ORF">QFC19_007026</name>
</gene>
<comment type="caution">
    <text evidence="1">The sequence shown here is derived from an EMBL/GenBank/DDBJ whole genome shotgun (WGS) entry which is preliminary data.</text>
</comment>
<sequence length="238" mass="26430">MSPRVIPLESNPEIFNQLAHKIGLTPVVQFHDVYSLTDKDLLGFLPQPVFGIILLFPITANYEKYRTETDAGGVEYANEKAESVTWLKQTIGNGCGLYGLLHLLANLPHDLIIENLMLNKLLLTQISPESSVKEVATMVEALELAIQLDANYGNQGQTTAPDANDSVNFHFMSFIKGRDGHLYELDGRRNGPVDLGQANGDNIVEEPKVVEKIQFYMENADEQNKHNFAMMAIGPSTE</sequence>
<evidence type="ECO:0000313" key="2">
    <source>
        <dbReference type="Proteomes" id="UP001241377"/>
    </source>
</evidence>
<keyword evidence="2" id="KW-1185">Reference proteome</keyword>
<name>A0ACC2VDB4_9TREE</name>
<dbReference type="Proteomes" id="UP001241377">
    <property type="component" value="Unassembled WGS sequence"/>
</dbReference>
<protein>
    <submittedName>
        <fullName evidence="1">Uncharacterized protein</fullName>
    </submittedName>
</protein>
<reference evidence="1" key="1">
    <citation type="submission" date="2023-04" db="EMBL/GenBank/DDBJ databases">
        <title>Draft Genome sequencing of Naganishia species isolated from polar environments using Oxford Nanopore Technology.</title>
        <authorList>
            <person name="Leo P."/>
            <person name="Venkateswaran K."/>
        </authorList>
    </citation>
    <scope>NUCLEOTIDE SEQUENCE</scope>
    <source>
        <strain evidence="1">MNA-CCFEE 5261</strain>
    </source>
</reference>
<proteinExistence type="predicted"/>